<dbReference type="EMBL" id="VWPK01000004">
    <property type="protein sequence ID" value="KAA5613870.1"/>
    <property type="molecule type" value="Genomic_DNA"/>
</dbReference>
<dbReference type="InterPro" id="IPR013216">
    <property type="entry name" value="Methyltransf_11"/>
</dbReference>
<comment type="caution">
    <text evidence="2">The sequence shown here is derived from an EMBL/GenBank/DDBJ whole genome shotgun (WGS) entry which is preliminary data.</text>
</comment>
<keyword evidence="2" id="KW-0808">Transferase</keyword>
<evidence type="ECO:0000313" key="3">
    <source>
        <dbReference type="Proteomes" id="UP000325255"/>
    </source>
</evidence>
<keyword evidence="2" id="KW-0489">Methyltransferase</keyword>
<dbReference type="InterPro" id="IPR029063">
    <property type="entry name" value="SAM-dependent_MTases_sf"/>
</dbReference>
<keyword evidence="3" id="KW-1185">Reference proteome</keyword>
<reference evidence="2 3" key="1">
    <citation type="submission" date="2019-09" db="EMBL/GenBank/DDBJ databases">
        <title>Genome sequence of Rhodovastum atsumiense, a diverse member of the Acetobacteraceae family of non-sulfur purple photosynthetic bacteria.</title>
        <authorList>
            <person name="Meyer T."/>
            <person name="Kyndt J."/>
        </authorList>
    </citation>
    <scope>NUCLEOTIDE SEQUENCE [LARGE SCALE GENOMIC DNA]</scope>
    <source>
        <strain evidence="2 3">DSM 21279</strain>
    </source>
</reference>
<dbReference type="SUPFAM" id="SSF53335">
    <property type="entry name" value="S-adenosyl-L-methionine-dependent methyltransferases"/>
    <property type="match status" value="1"/>
</dbReference>
<dbReference type="Proteomes" id="UP000325255">
    <property type="component" value="Unassembled WGS sequence"/>
</dbReference>
<dbReference type="GO" id="GO:0008757">
    <property type="term" value="F:S-adenosylmethionine-dependent methyltransferase activity"/>
    <property type="evidence" value="ECO:0007669"/>
    <property type="project" value="InterPro"/>
</dbReference>
<dbReference type="Gene3D" id="3.40.50.150">
    <property type="entry name" value="Vaccinia Virus protein VP39"/>
    <property type="match status" value="1"/>
</dbReference>
<evidence type="ECO:0000313" key="2">
    <source>
        <dbReference type="EMBL" id="KAA5613870.1"/>
    </source>
</evidence>
<proteinExistence type="predicted"/>
<name>A0A5M6IZU7_9PROT</name>
<protein>
    <submittedName>
        <fullName evidence="2">Class I SAM-dependent methyltransferase</fullName>
    </submittedName>
</protein>
<dbReference type="PANTHER" id="PTHR43591:SF24">
    <property type="entry name" value="2-METHOXY-6-POLYPRENYL-1,4-BENZOQUINOL METHYLASE, MITOCHONDRIAL"/>
    <property type="match status" value="1"/>
</dbReference>
<sequence length="254" mass="27117">MSTSGQNYVAAQYAPRAQDYVTSAVHSGGEDLDQIEAALRGQGAARVLDLGCGGGHVSYRVAPHVAHVVACDVTATMLEAVAATAAGRGLGNISVQQAAAERLPFAEACFDVVLCRFTTHHWQDMEAGLREARRVLKPGGRAIFVDVVASADRTLDTHLQTVELLRDVSHVRDYSLVEWVAALARAGFAVEGVTLRRLRMEFPVWVARTRTPPLHAQAIRSLQDGAPVAVRAHFAIGADGSFDIEAATLVVRAG</sequence>
<dbReference type="CDD" id="cd02440">
    <property type="entry name" value="AdoMet_MTases"/>
    <property type="match status" value="1"/>
</dbReference>
<dbReference type="OrthoDB" id="9787738at2"/>
<accession>A0A5M6IZU7</accession>
<feature type="domain" description="Methyltransferase type 11" evidence="1">
    <location>
        <begin position="48"/>
        <end position="144"/>
    </location>
</feature>
<evidence type="ECO:0000259" key="1">
    <source>
        <dbReference type="Pfam" id="PF08241"/>
    </source>
</evidence>
<dbReference type="Pfam" id="PF08241">
    <property type="entry name" value="Methyltransf_11"/>
    <property type="match status" value="1"/>
</dbReference>
<dbReference type="PANTHER" id="PTHR43591">
    <property type="entry name" value="METHYLTRANSFERASE"/>
    <property type="match status" value="1"/>
</dbReference>
<organism evidence="2 3">
    <name type="scientific">Rhodovastum atsumiense</name>
    <dbReference type="NCBI Taxonomy" id="504468"/>
    <lineage>
        <taxon>Bacteria</taxon>
        <taxon>Pseudomonadati</taxon>
        <taxon>Pseudomonadota</taxon>
        <taxon>Alphaproteobacteria</taxon>
        <taxon>Acetobacterales</taxon>
        <taxon>Acetobacteraceae</taxon>
        <taxon>Rhodovastum</taxon>
    </lineage>
</organism>
<dbReference type="RefSeq" id="WP_150039254.1">
    <property type="nucleotide sequence ID" value="NZ_OW485601.1"/>
</dbReference>
<dbReference type="AlphaFoldDB" id="A0A5M6IZU7"/>
<gene>
    <name evidence="2" type="ORF">F1189_03600</name>
</gene>
<dbReference type="GO" id="GO:0032259">
    <property type="term" value="P:methylation"/>
    <property type="evidence" value="ECO:0007669"/>
    <property type="project" value="UniProtKB-KW"/>
</dbReference>